<evidence type="ECO:0000313" key="12">
    <source>
        <dbReference type="Proteomes" id="UP000246278"/>
    </source>
</evidence>
<dbReference type="OrthoDB" id="9780677at2"/>
<feature type="domain" description="ArsA/GET3 Anion-transporting ATPase-like" evidence="9">
    <location>
        <begin position="1"/>
        <end position="306"/>
    </location>
</feature>
<dbReference type="Pfam" id="PF17886">
    <property type="entry name" value="ArsA_HSP20"/>
    <property type="match status" value="1"/>
</dbReference>
<dbReference type="SUPFAM" id="SSF52540">
    <property type="entry name" value="P-loop containing nucleoside triphosphate hydrolases"/>
    <property type="match status" value="1"/>
</dbReference>
<keyword evidence="4" id="KW-0059">Arsenical resistance</keyword>
<evidence type="ECO:0000256" key="5">
    <source>
        <dbReference type="ARBA" id="ARBA00022967"/>
    </source>
</evidence>
<evidence type="ECO:0000256" key="8">
    <source>
        <dbReference type="ARBA" id="ARBA00066752"/>
    </source>
</evidence>
<evidence type="ECO:0000259" key="10">
    <source>
        <dbReference type="Pfam" id="PF17886"/>
    </source>
</evidence>
<dbReference type="Gene3D" id="2.60.40.790">
    <property type="match status" value="1"/>
</dbReference>
<keyword evidence="12" id="KW-1185">Reference proteome</keyword>
<dbReference type="InterPro" id="IPR008978">
    <property type="entry name" value="HSP20-like_chaperone"/>
</dbReference>
<dbReference type="GO" id="GO:0005524">
    <property type="term" value="F:ATP binding"/>
    <property type="evidence" value="ECO:0007669"/>
    <property type="project" value="UniProtKB-KW"/>
</dbReference>
<evidence type="ECO:0000256" key="7">
    <source>
        <dbReference type="ARBA" id="ARBA00059736"/>
    </source>
</evidence>
<keyword evidence="2" id="KW-0547">Nucleotide-binding</keyword>
<dbReference type="GO" id="GO:0016887">
    <property type="term" value="F:ATP hydrolysis activity"/>
    <property type="evidence" value="ECO:0007669"/>
    <property type="project" value="InterPro"/>
</dbReference>
<name>A0A317TA05_9CHLB</name>
<dbReference type="Gene3D" id="3.40.50.300">
    <property type="entry name" value="P-loop containing nucleotide triphosphate hydrolases"/>
    <property type="match status" value="1"/>
</dbReference>
<evidence type="ECO:0000256" key="2">
    <source>
        <dbReference type="ARBA" id="ARBA00022741"/>
    </source>
</evidence>
<reference evidence="12" key="1">
    <citation type="submission" date="2017-10" db="EMBL/GenBank/DDBJ databases">
        <authorList>
            <person name="Gaisin V.A."/>
            <person name="Rysina M.S."/>
            <person name="Grouzdev D.S."/>
        </authorList>
    </citation>
    <scope>NUCLEOTIDE SEQUENCE [LARGE SCALE GENOMIC DNA]</scope>
    <source>
        <strain evidence="12">V1</strain>
    </source>
</reference>
<dbReference type="EC" id="7.3.2.7" evidence="8"/>
<evidence type="ECO:0000256" key="4">
    <source>
        <dbReference type="ARBA" id="ARBA00022849"/>
    </source>
</evidence>
<dbReference type="PANTHER" id="PTHR10803:SF3">
    <property type="entry name" value="ATPASE GET3"/>
    <property type="match status" value="1"/>
</dbReference>
<dbReference type="FunFam" id="3.40.50.300:FF:001801">
    <property type="entry name" value="Putative arsenical pump-driving ATPase"/>
    <property type="match status" value="1"/>
</dbReference>
<protein>
    <recommendedName>
        <fullName evidence="8">arsenite-transporting ATPase</fullName>
        <ecNumber evidence="8">7.3.2.7</ecNumber>
    </recommendedName>
</protein>
<keyword evidence="5" id="KW-1278">Translocase</keyword>
<comment type="similarity">
    <text evidence="1">Belongs to the arsA ATPase family.</text>
</comment>
<dbReference type="InterPro" id="IPR016300">
    <property type="entry name" value="ATPase_ArsA/GET3"/>
</dbReference>
<gene>
    <name evidence="11" type="ORF">CR164_01940</name>
</gene>
<comment type="function">
    <text evidence="7">Anion-transporting ATPase. Catalyzes the extrusion of arsenite.</text>
</comment>
<keyword evidence="3" id="KW-0067">ATP-binding</keyword>
<evidence type="ECO:0000259" key="9">
    <source>
        <dbReference type="Pfam" id="PF02374"/>
    </source>
</evidence>
<comment type="caution">
    <text evidence="11">The sequence shown here is derived from an EMBL/GenBank/DDBJ whole genome shotgun (WGS) entry which is preliminary data.</text>
</comment>
<dbReference type="InterPro" id="IPR025723">
    <property type="entry name" value="ArsA/GET3_ATPase-like"/>
</dbReference>
<dbReference type="AlphaFoldDB" id="A0A317TA05"/>
<dbReference type="Proteomes" id="UP000246278">
    <property type="component" value="Unassembled WGS sequence"/>
</dbReference>
<evidence type="ECO:0000256" key="6">
    <source>
        <dbReference type="ARBA" id="ARBA00052296"/>
    </source>
</evidence>
<dbReference type="PANTHER" id="PTHR10803">
    <property type="entry name" value="ARSENICAL PUMP-DRIVING ATPASE ARSENITE-TRANSLOCATING ATPASE"/>
    <property type="match status" value="1"/>
</dbReference>
<feature type="domain" description="ArsA HSP20-like" evidence="10">
    <location>
        <begin position="328"/>
        <end position="392"/>
    </location>
</feature>
<dbReference type="CDD" id="cd02035">
    <property type="entry name" value="ArsA"/>
    <property type="match status" value="1"/>
</dbReference>
<evidence type="ECO:0000256" key="1">
    <source>
        <dbReference type="ARBA" id="ARBA00011040"/>
    </source>
</evidence>
<dbReference type="InterPro" id="IPR027417">
    <property type="entry name" value="P-loop_NTPase"/>
</dbReference>
<dbReference type="Pfam" id="PF02374">
    <property type="entry name" value="ArsA_ATPase"/>
    <property type="match status" value="1"/>
</dbReference>
<evidence type="ECO:0000313" key="11">
    <source>
        <dbReference type="EMBL" id="PWW83338.1"/>
    </source>
</evidence>
<dbReference type="GO" id="GO:0015446">
    <property type="term" value="F:ATPase-coupled arsenite transmembrane transporter activity"/>
    <property type="evidence" value="ECO:0007669"/>
    <property type="project" value="UniProtKB-EC"/>
</dbReference>
<accession>A0A317TA05</accession>
<dbReference type="EMBL" id="PDNZ01000001">
    <property type="protein sequence ID" value="PWW83338.1"/>
    <property type="molecule type" value="Genomic_DNA"/>
</dbReference>
<dbReference type="NCBIfam" id="TIGR00345">
    <property type="entry name" value="GET3_arsA_TRC40"/>
    <property type="match status" value="1"/>
</dbReference>
<organism evidence="11 12">
    <name type="scientific">Prosthecochloris marina</name>
    <dbReference type="NCBI Taxonomy" id="2017681"/>
    <lineage>
        <taxon>Bacteria</taxon>
        <taxon>Pseudomonadati</taxon>
        <taxon>Chlorobiota</taxon>
        <taxon>Chlorobiia</taxon>
        <taxon>Chlorobiales</taxon>
        <taxon>Chlorobiaceae</taxon>
        <taxon>Prosthecochloris</taxon>
    </lineage>
</organism>
<proteinExistence type="inferred from homology"/>
<sequence length="401" mass="45181">MRNIIFTGKGGVGKTSVAAATALKAADLGFKTLIMSTDPAHSLGDSLDVKLGPSPVKVAENLWGQEVSVFGDLNLNWDVVREHFAQLMESRGVEGIYAEEMGVLPGMEELFSLSYIKRYNEEQVDYDLLVVDCAPTGETLRLLSLPETFGWFIKFIRNVEKYMVSPVIRPLSKKVKKIDNMVAPKEVYEKVDNLFSSTEGIIELLADGSKSTVRLVMNPEKMVIKESMRALTYLNLYGITVDSITINRVMPDQTQDPYFKKWRNIQQNYIQQINNAFSPIPIGQVPLFDQEVVGLDMLRQVGEKIYGDKNPTEIFFKEDPIDIQKVHDGHYKVRVKLPFMEDMGFEPKILKMGDDLTIRIGDYQKIVALPIFIAGLESTGASFEDGWLTVDFAKEEEKAEA</sequence>
<evidence type="ECO:0000256" key="3">
    <source>
        <dbReference type="ARBA" id="ARBA00022840"/>
    </source>
</evidence>
<dbReference type="InterPro" id="IPR040612">
    <property type="entry name" value="ArsA_HSP20-like"/>
</dbReference>
<dbReference type="RefSeq" id="WP_110022219.1">
    <property type="nucleotide sequence ID" value="NZ_PDNZ01000001.1"/>
</dbReference>
<comment type="catalytic activity">
    <reaction evidence="6">
        <text>arsenite(in) + ATP + H2O = arsenite(out) + ADP + phosphate + H(+)</text>
        <dbReference type="Rhea" id="RHEA:11348"/>
        <dbReference type="ChEBI" id="CHEBI:15377"/>
        <dbReference type="ChEBI" id="CHEBI:15378"/>
        <dbReference type="ChEBI" id="CHEBI:29242"/>
        <dbReference type="ChEBI" id="CHEBI:30616"/>
        <dbReference type="ChEBI" id="CHEBI:43474"/>
        <dbReference type="ChEBI" id="CHEBI:456216"/>
        <dbReference type="EC" id="7.3.2.7"/>
    </reaction>
</comment>